<organism evidence="1 2">
    <name type="scientific">Buddleja alternifolia</name>
    <dbReference type="NCBI Taxonomy" id="168488"/>
    <lineage>
        <taxon>Eukaryota</taxon>
        <taxon>Viridiplantae</taxon>
        <taxon>Streptophyta</taxon>
        <taxon>Embryophyta</taxon>
        <taxon>Tracheophyta</taxon>
        <taxon>Spermatophyta</taxon>
        <taxon>Magnoliopsida</taxon>
        <taxon>eudicotyledons</taxon>
        <taxon>Gunneridae</taxon>
        <taxon>Pentapetalae</taxon>
        <taxon>asterids</taxon>
        <taxon>lamiids</taxon>
        <taxon>Lamiales</taxon>
        <taxon>Scrophulariaceae</taxon>
        <taxon>Buddlejeae</taxon>
        <taxon>Buddleja</taxon>
    </lineage>
</organism>
<sequence>MVSSGFCPCPVGNMYIKKEATQVMSCGDNFIEKEGNYRLDDGNIVLRSALFNDELKFVGIDVAFAISYSLGMPWPMGNVFIKKEATPVMSYGDNFIEKKGLVD</sequence>
<evidence type="ECO:0000313" key="1">
    <source>
        <dbReference type="EMBL" id="KAG8379741.1"/>
    </source>
</evidence>
<dbReference type="AlphaFoldDB" id="A0AAV6XGT7"/>
<keyword evidence="2" id="KW-1185">Reference proteome</keyword>
<protein>
    <submittedName>
        <fullName evidence="1">Uncharacterized protein</fullName>
    </submittedName>
</protein>
<name>A0AAV6XGT7_9LAMI</name>
<dbReference type="Proteomes" id="UP000826271">
    <property type="component" value="Unassembled WGS sequence"/>
</dbReference>
<gene>
    <name evidence="1" type="ORF">BUALT_Bualt07G0120900</name>
</gene>
<dbReference type="EMBL" id="WHWC01000007">
    <property type="protein sequence ID" value="KAG8379741.1"/>
    <property type="molecule type" value="Genomic_DNA"/>
</dbReference>
<accession>A0AAV6XGT7</accession>
<proteinExistence type="predicted"/>
<evidence type="ECO:0000313" key="2">
    <source>
        <dbReference type="Proteomes" id="UP000826271"/>
    </source>
</evidence>
<comment type="caution">
    <text evidence="1">The sequence shown here is derived from an EMBL/GenBank/DDBJ whole genome shotgun (WGS) entry which is preliminary data.</text>
</comment>
<reference evidence="1" key="1">
    <citation type="submission" date="2019-10" db="EMBL/GenBank/DDBJ databases">
        <authorList>
            <person name="Zhang R."/>
            <person name="Pan Y."/>
            <person name="Wang J."/>
            <person name="Ma R."/>
            <person name="Yu S."/>
        </authorList>
    </citation>
    <scope>NUCLEOTIDE SEQUENCE</scope>
    <source>
        <strain evidence="1">LA-IB0</strain>
        <tissue evidence="1">Leaf</tissue>
    </source>
</reference>